<dbReference type="STRING" id="1073328.SAMN05216294_2960"/>
<evidence type="ECO:0000313" key="2">
    <source>
        <dbReference type="Proteomes" id="UP000199592"/>
    </source>
</evidence>
<evidence type="ECO:0008006" key="3">
    <source>
        <dbReference type="Google" id="ProtNLM"/>
    </source>
</evidence>
<reference evidence="2" key="1">
    <citation type="submission" date="2016-10" db="EMBL/GenBank/DDBJ databases">
        <authorList>
            <person name="Varghese N."/>
            <person name="Submissions S."/>
        </authorList>
    </citation>
    <scope>NUCLEOTIDE SEQUENCE [LARGE SCALE GENOMIC DNA]</scope>
    <source>
        <strain evidence="2">DSM 25030</strain>
    </source>
</reference>
<accession>A0A1H2YET8</accession>
<evidence type="ECO:0000313" key="1">
    <source>
        <dbReference type="EMBL" id="SDX03696.1"/>
    </source>
</evidence>
<gene>
    <name evidence="1" type="ORF">SAMN04487892_3061</name>
</gene>
<dbReference type="Proteomes" id="UP000199592">
    <property type="component" value="Unassembled WGS sequence"/>
</dbReference>
<dbReference type="OrthoDB" id="1430967at2"/>
<dbReference type="AlphaFoldDB" id="A0A1H2YET8"/>
<dbReference type="RefSeq" id="WP_090298277.1">
    <property type="nucleotide sequence ID" value="NZ_FNKI01000004.1"/>
</dbReference>
<dbReference type="Gene3D" id="3.10.450.360">
    <property type="match status" value="1"/>
</dbReference>
<keyword evidence="2" id="KW-1185">Reference proteome</keyword>
<organism evidence="1 2">
    <name type="scientific">Flagellimonas zhangzhouensis</name>
    <dbReference type="NCBI Taxonomy" id="1073328"/>
    <lineage>
        <taxon>Bacteria</taxon>
        <taxon>Pseudomonadati</taxon>
        <taxon>Bacteroidota</taxon>
        <taxon>Flavobacteriia</taxon>
        <taxon>Flavobacteriales</taxon>
        <taxon>Flavobacteriaceae</taxon>
        <taxon>Flagellimonas</taxon>
    </lineage>
</organism>
<dbReference type="EMBL" id="FNMY01000005">
    <property type="protein sequence ID" value="SDX03696.1"/>
    <property type="molecule type" value="Genomic_DNA"/>
</dbReference>
<proteinExistence type="predicted"/>
<dbReference type="SUPFAM" id="SSF160574">
    <property type="entry name" value="BT0923-like"/>
    <property type="match status" value="1"/>
</dbReference>
<protein>
    <recommendedName>
        <fullName evidence="3">Beta-lactamase-inhibitor-like, PepSY-like</fullName>
    </recommendedName>
</protein>
<sequence length="172" mass="19888">MGILWITGARGKRWLDQVNLGSGRLLGCLLLLAVACTRKVPDAIDRAFTSKFLNARDVEWHYTPDGHWLVNFYMEKFDYMTASYTLDGLLEYFELELHGEEVPKQLMDRVKKAYPEGDVYEVYERNRGNSAEYIFELVDHGSLFGVDFFEDGHSQIIPSDDYRFTSRILVGD</sequence>
<name>A0A1H2YET8_9FLAO</name>